<dbReference type="Proteomes" id="UP000017836">
    <property type="component" value="Unassembled WGS sequence"/>
</dbReference>
<feature type="compositionally biased region" description="Basic and acidic residues" evidence="1">
    <location>
        <begin position="161"/>
        <end position="170"/>
    </location>
</feature>
<dbReference type="eggNOG" id="ENOG502QWB8">
    <property type="taxonomic scope" value="Eukaryota"/>
</dbReference>
<dbReference type="PANTHER" id="PTHR46929:SF3">
    <property type="entry name" value="MYB_SANT-LIKE DOMAIN-CONTAINING PROTEIN"/>
    <property type="match status" value="1"/>
</dbReference>
<proteinExistence type="predicted"/>
<dbReference type="EMBL" id="KI395136">
    <property type="protein sequence ID" value="ERM98913.1"/>
    <property type="molecule type" value="Genomic_DNA"/>
</dbReference>
<protein>
    <recommendedName>
        <fullName evidence="2">Myb/SANT-like domain-containing protein</fullName>
    </recommendedName>
</protein>
<dbReference type="InterPro" id="IPR024752">
    <property type="entry name" value="Myb/SANT-like_dom"/>
</dbReference>
<reference evidence="4" key="1">
    <citation type="journal article" date="2013" name="Science">
        <title>The Amborella genome and the evolution of flowering plants.</title>
        <authorList>
            <consortium name="Amborella Genome Project"/>
        </authorList>
    </citation>
    <scope>NUCLEOTIDE SEQUENCE [LARGE SCALE GENOMIC DNA]</scope>
</reference>
<keyword evidence="4" id="KW-1185">Reference proteome</keyword>
<evidence type="ECO:0000313" key="4">
    <source>
        <dbReference type="Proteomes" id="UP000017836"/>
    </source>
</evidence>
<dbReference type="OrthoDB" id="76215at2759"/>
<evidence type="ECO:0000256" key="1">
    <source>
        <dbReference type="SAM" id="MobiDB-lite"/>
    </source>
</evidence>
<name>W1NUA9_AMBTC</name>
<dbReference type="OMA" id="RAHLKIG"/>
<accession>W1NUA9</accession>
<dbReference type="PANTHER" id="PTHR46929">
    <property type="entry name" value="EXPRESSED PROTEIN"/>
    <property type="match status" value="1"/>
</dbReference>
<dbReference type="KEGG" id="atr:18426937"/>
<organism evidence="3 4">
    <name type="scientific">Amborella trichopoda</name>
    <dbReference type="NCBI Taxonomy" id="13333"/>
    <lineage>
        <taxon>Eukaryota</taxon>
        <taxon>Viridiplantae</taxon>
        <taxon>Streptophyta</taxon>
        <taxon>Embryophyta</taxon>
        <taxon>Tracheophyta</taxon>
        <taxon>Spermatophyta</taxon>
        <taxon>Magnoliopsida</taxon>
        <taxon>Amborellales</taxon>
        <taxon>Amborellaceae</taxon>
        <taxon>Amborella</taxon>
    </lineage>
</organism>
<feature type="region of interest" description="Disordered" evidence="1">
    <location>
        <begin position="161"/>
        <end position="187"/>
    </location>
</feature>
<dbReference type="HOGENOM" id="CLU_063793_0_0_1"/>
<dbReference type="AlphaFoldDB" id="W1NUA9"/>
<gene>
    <name evidence="3" type="ORF">AMTR_s00114p00089730</name>
</gene>
<feature type="domain" description="Myb/SANT-like" evidence="2">
    <location>
        <begin position="12"/>
        <end position="105"/>
    </location>
</feature>
<evidence type="ECO:0000259" key="2">
    <source>
        <dbReference type="Pfam" id="PF12776"/>
    </source>
</evidence>
<dbReference type="Pfam" id="PF12776">
    <property type="entry name" value="Myb_DNA-bind_3"/>
    <property type="match status" value="1"/>
</dbReference>
<evidence type="ECO:0000313" key="3">
    <source>
        <dbReference type="EMBL" id="ERM98913.1"/>
    </source>
</evidence>
<sequence length="297" mass="34003">MESETAVPKRIEWKPYWDEFFVRLLVDQVTKGKKGEKGFSKESWRYMTNEFNKRFNQNLNKDQLKHRYGYYKREYKLVKMILDQSGFSWDETRKIVAADADAWNQCISEHPEAKPYQKKSLPLYEPLGVIFGDSPVDGVSMLALALPSPTTVADSPDVLHEESFGSRDEENAPIQSKKRQSVTSLTLGHSKRVRKGVGDVIAEALQNMVACARYRASMSTRNGAKPDMMKDIASAGNESRHDIMKDIVEELEAMEDLDDDLFLEACEKLKDEKNASIFMTLKGERRMKWVKKICGAQ</sequence>
<dbReference type="Gramene" id="ERM98913">
    <property type="protein sequence ID" value="ERM98913"/>
    <property type="gene ID" value="AMTR_s00114p00089730"/>
</dbReference>